<name>A0A3P6FB95_BRAOL</name>
<accession>A0A3P6FB95</accession>
<dbReference type="EMBL" id="LR031877">
    <property type="protein sequence ID" value="VDD44814.1"/>
    <property type="molecule type" value="Genomic_DNA"/>
</dbReference>
<protein>
    <submittedName>
        <fullName evidence="1">Uncharacterized protein</fullName>
    </submittedName>
</protein>
<reference evidence="1" key="1">
    <citation type="submission" date="2018-11" db="EMBL/GenBank/DDBJ databases">
        <authorList>
            <consortium name="Genoscope - CEA"/>
            <person name="William W."/>
        </authorList>
    </citation>
    <scope>NUCLEOTIDE SEQUENCE</scope>
</reference>
<evidence type="ECO:0000313" key="1">
    <source>
        <dbReference type="EMBL" id="VDD44814.1"/>
    </source>
</evidence>
<proteinExistence type="predicted"/>
<sequence length="123" mass="13721">MLQFSCFSLNQKSSGNGKFTCEDTEEQKKFILNNCHKNQISCSNLGIPPTAIIQFFPELESSVNDNCVGDGRDGVGLGFPETHRILRPGGNHLQGVELATHCWMFVRGVDDFQQFNTIFSYGN</sequence>
<gene>
    <name evidence="1" type="ORF">BOLC5T32361H</name>
</gene>
<dbReference type="AlphaFoldDB" id="A0A3P6FB95"/>
<organism evidence="1">
    <name type="scientific">Brassica oleracea</name>
    <name type="common">Wild cabbage</name>
    <dbReference type="NCBI Taxonomy" id="3712"/>
    <lineage>
        <taxon>Eukaryota</taxon>
        <taxon>Viridiplantae</taxon>
        <taxon>Streptophyta</taxon>
        <taxon>Embryophyta</taxon>
        <taxon>Tracheophyta</taxon>
        <taxon>Spermatophyta</taxon>
        <taxon>Magnoliopsida</taxon>
        <taxon>eudicotyledons</taxon>
        <taxon>Gunneridae</taxon>
        <taxon>Pentapetalae</taxon>
        <taxon>rosids</taxon>
        <taxon>malvids</taxon>
        <taxon>Brassicales</taxon>
        <taxon>Brassicaceae</taxon>
        <taxon>Brassiceae</taxon>
        <taxon>Brassica</taxon>
    </lineage>
</organism>